<dbReference type="EMBL" id="MU251279">
    <property type="protein sequence ID" value="KAG9250360.1"/>
    <property type="molecule type" value="Genomic_DNA"/>
</dbReference>
<comment type="caution">
    <text evidence="2">The sequence shown here is derived from an EMBL/GenBank/DDBJ whole genome shotgun (WGS) entry which is preliminary data.</text>
</comment>
<reference evidence="2" key="1">
    <citation type="journal article" date="2021" name="IMA Fungus">
        <title>Genomic characterization of three marine fungi, including Emericellopsis atlantica sp. nov. with signatures of a generalist lifestyle and marine biomass degradation.</title>
        <authorList>
            <person name="Hagestad O.C."/>
            <person name="Hou L."/>
            <person name="Andersen J.H."/>
            <person name="Hansen E.H."/>
            <person name="Altermark B."/>
            <person name="Li C."/>
            <person name="Kuhnert E."/>
            <person name="Cox R.J."/>
            <person name="Crous P.W."/>
            <person name="Spatafora J.W."/>
            <person name="Lail K."/>
            <person name="Amirebrahimi M."/>
            <person name="Lipzen A."/>
            <person name="Pangilinan J."/>
            <person name="Andreopoulos W."/>
            <person name="Hayes R.D."/>
            <person name="Ng V."/>
            <person name="Grigoriev I.V."/>
            <person name="Jackson S.A."/>
            <person name="Sutton T.D.S."/>
            <person name="Dobson A.D.W."/>
            <person name="Rama T."/>
        </authorList>
    </citation>
    <scope>NUCLEOTIDE SEQUENCE</scope>
    <source>
        <strain evidence="2">TS7</strain>
    </source>
</reference>
<keyword evidence="1" id="KW-0472">Membrane</keyword>
<dbReference type="Proteomes" id="UP000887229">
    <property type="component" value="Unassembled WGS sequence"/>
</dbReference>
<evidence type="ECO:0000313" key="3">
    <source>
        <dbReference type="Proteomes" id="UP000887229"/>
    </source>
</evidence>
<sequence length="213" mass="24186">MREANDVTRLCSRYNSRREEHDGWKCAVIYFAFATFCAPTKANQSQELVNVRSYLPSAFHTTKASILTPKLSFAMTPSTCTNHSDAVHAKRCKEDPVQHPNNELSTMAEAMRRGPLVQPKVTHYHLLALLFGALLYTLRMFGISIFGQSRLWGVIPLECIVWSLTTLELMLRDTRRQLRECVTTRHATACASHMPPTFSSNHSPYEAIPYNHS</sequence>
<dbReference type="AlphaFoldDB" id="A0A9P7ZE66"/>
<dbReference type="RefSeq" id="XP_046114284.1">
    <property type="nucleotide sequence ID" value="XM_046259398.1"/>
</dbReference>
<protein>
    <submittedName>
        <fullName evidence="2">Uncharacterized protein</fullName>
    </submittedName>
</protein>
<name>A0A9P7ZE66_9HYPO</name>
<feature type="transmembrane region" description="Helical" evidence="1">
    <location>
        <begin position="121"/>
        <end position="145"/>
    </location>
</feature>
<dbReference type="GeneID" id="70290301"/>
<keyword evidence="3" id="KW-1185">Reference proteome</keyword>
<gene>
    <name evidence="2" type="ORF">F5Z01DRAFT_377673</name>
</gene>
<proteinExistence type="predicted"/>
<keyword evidence="1" id="KW-1133">Transmembrane helix</keyword>
<keyword evidence="1" id="KW-0812">Transmembrane</keyword>
<accession>A0A9P7ZE66</accession>
<evidence type="ECO:0000256" key="1">
    <source>
        <dbReference type="SAM" id="Phobius"/>
    </source>
</evidence>
<evidence type="ECO:0000313" key="2">
    <source>
        <dbReference type="EMBL" id="KAG9250360.1"/>
    </source>
</evidence>
<organism evidence="2 3">
    <name type="scientific">Emericellopsis atlantica</name>
    <dbReference type="NCBI Taxonomy" id="2614577"/>
    <lineage>
        <taxon>Eukaryota</taxon>
        <taxon>Fungi</taxon>
        <taxon>Dikarya</taxon>
        <taxon>Ascomycota</taxon>
        <taxon>Pezizomycotina</taxon>
        <taxon>Sordariomycetes</taxon>
        <taxon>Hypocreomycetidae</taxon>
        <taxon>Hypocreales</taxon>
        <taxon>Bionectriaceae</taxon>
        <taxon>Emericellopsis</taxon>
    </lineage>
</organism>